<evidence type="ECO:0000256" key="1">
    <source>
        <dbReference type="SAM" id="MobiDB-lite"/>
    </source>
</evidence>
<accession>A0A0K1Q0S1</accession>
<dbReference type="AlphaFoldDB" id="A0A0K1Q0S1"/>
<sequence>MSIAARRRPTCGTTTAANSVTGWSRGDHAPRGEGPPDDGK</sequence>
<dbReference type="KEGG" id="llu:AKJ09_06047"/>
<feature type="compositionally biased region" description="Polar residues" evidence="1">
    <location>
        <begin position="11"/>
        <end position="22"/>
    </location>
</feature>
<dbReference type="EMBL" id="CP012333">
    <property type="protein sequence ID" value="AKU99383.1"/>
    <property type="molecule type" value="Genomic_DNA"/>
</dbReference>
<organism evidence="2 3">
    <name type="scientific">Labilithrix luteola</name>
    <dbReference type="NCBI Taxonomy" id="1391654"/>
    <lineage>
        <taxon>Bacteria</taxon>
        <taxon>Pseudomonadati</taxon>
        <taxon>Myxococcota</taxon>
        <taxon>Polyangia</taxon>
        <taxon>Polyangiales</taxon>
        <taxon>Labilitrichaceae</taxon>
        <taxon>Labilithrix</taxon>
    </lineage>
</organism>
<evidence type="ECO:0000313" key="2">
    <source>
        <dbReference type="EMBL" id="AKU99383.1"/>
    </source>
</evidence>
<dbReference type="Proteomes" id="UP000064967">
    <property type="component" value="Chromosome"/>
</dbReference>
<reference evidence="2 3" key="1">
    <citation type="submission" date="2015-08" db="EMBL/GenBank/DDBJ databases">
        <authorList>
            <person name="Babu N.S."/>
            <person name="Beckwith C.J."/>
            <person name="Beseler K.G."/>
            <person name="Brison A."/>
            <person name="Carone J.V."/>
            <person name="Caskin T.P."/>
            <person name="Diamond M."/>
            <person name="Durham M.E."/>
            <person name="Foxe J.M."/>
            <person name="Go M."/>
            <person name="Henderson B.A."/>
            <person name="Jones I.B."/>
            <person name="McGettigan J.A."/>
            <person name="Micheletti S.J."/>
            <person name="Nasrallah M.E."/>
            <person name="Ortiz D."/>
            <person name="Piller C.R."/>
            <person name="Privatt S.R."/>
            <person name="Schneider S.L."/>
            <person name="Sharp S."/>
            <person name="Smith T.C."/>
            <person name="Stanton J.D."/>
            <person name="Ullery H.E."/>
            <person name="Wilson R.J."/>
            <person name="Serrano M.G."/>
            <person name="Buck G."/>
            <person name="Lee V."/>
            <person name="Wang Y."/>
            <person name="Carvalho R."/>
            <person name="Voegtly L."/>
            <person name="Shi R."/>
            <person name="Duckworth R."/>
            <person name="Johnson A."/>
            <person name="Loviza R."/>
            <person name="Walstead R."/>
            <person name="Shah Z."/>
            <person name="Kiflezghi M."/>
            <person name="Wade K."/>
            <person name="Ball S.L."/>
            <person name="Bradley K.W."/>
            <person name="Asai D.J."/>
            <person name="Bowman C.A."/>
            <person name="Russell D.A."/>
            <person name="Pope W.H."/>
            <person name="Jacobs-Sera D."/>
            <person name="Hendrix R.W."/>
            <person name="Hatfull G.F."/>
        </authorList>
    </citation>
    <scope>NUCLEOTIDE SEQUENCE [LARGE SCALE GENOMIC DNA]</scope>
    <source>
        <strain evidence="2 3">DSM 27648</strain>
    </source>
</reference>
<proteinExistence type="predicted"/>
<protein>
    <submittedName>
        <fullName evidence="2">Uncharacterized protein</fullName>
    </submittedName>
</protein>
<name>A0A0K1Q0S1_9BACT</name>
<gene>
    <name evidence="2" type="ORF">AKJ09_06047</name>
</gene>
<evidence type="ECO:0000313" key="3">
    <source>
        <dbReference type="Proteomes" id="UP000064967"/>
    </source>
</evidence>
<keyword evidence="3" id="KW-1185">Reference proteome</keyword>
<feature type="region of interest" description="Disordered" evidence="1">
    <location>
        <begin position="1"/>
        <end position="40"/>
    </location>
</feature>